<comment type="subcellular location">
    <subcellularLocation>
        <location evidence="1">Membrane</location>
        <topology evidence="1">Multi-pass membrane protein</topology>
    </subcellularLocation>
</comment>
<comment type="similarity">
    <text evidence="5">Belongs to the SAT4 family.</text>
</comment>
<reference evidence="8" key="1">
    <citation type="submission" date="2022-11" db="EMBL/GenBank/DDBJ databases">
        <authorList>
            <person name="Petersen C."/>
        </authorList>
    </citation>
    <scope>NUCLEOTIDE SEQUENCE</scope>
    <source>
        <strain evidence="8">IBT 26290</strain>
    </source>
</reference>
<organism evidence="8 9">
    <name type="scientific">Penicillium canariense</name>
    <dbReference type="NCBI Taxonomy" id="189055"/>
    <lineage>
        <taxon>Eukaryota</taxon>
        <taxon>Fungi</taxon>
        <taxon>Dikarya</taxon>
        <taxon>Ascomycota</taxon>
        <taxon>Pezizomycotina</taxon>
        <taxon>Eurotiomycetes</taxon>
        <taxon>Eurotiomycetidae</taxon>
        <taxon>Eurotiales</taxon>
        <taxon>Aspergillaceae</taxon>
        <taxon>Penicillium</taxon>
    </lineage>
</organism>
<dbReference type="PANTHER" id="PTHR33048">
    <property type="entry name" value="PTH11-LIKE INTEGRAL MEMBRANE PROTEIN (AFU_ORTHOLOGUE AFUA_5G11245)"/>
    <property type="match status" value="1"/>
</dbReference>
<dbReference type="OrthoDB" id="444631at2759"/>
<evidence type="ECO:0000256" key="4">
    <source>
        <dbReference type="ARBA" id="ARBA00023136"/>
    </source>
</evidence>
<proteinExistence type="inferred from homology"/>
<comment type="caution">
    <text evidence="8">The sequence shown here is derived from an EMBL/GenBank/DDBJ whole genome shotgun (WGS) entry which is preliminary data.</text>
</comment>
<keyword evidence="2 6" id="KW-0812">Transmembrane</keyword>
<feature type="transmembrane region" description="Helical" evidence="6">
    <location>
        <begin position="131"/>
        <end position="152"/>
    </location>
</feature>
<sequence>MVFYGQTVDGMPDRGHILFVTALVMVLIAALFVVIRLATRIHLRQFGWDDLFLVIALLASVLTTTTINLAVVNGYGRHTVDMGESIHAAQMQWFFIAQVPYKVALGFTKASIVLLYLRIFITETFQRVGKAYLAVIAAWTTASVLVTIFQCVPIEASWNKDITNNRCVDKDSWWYAFAAINTITDFSIAILPIPPIRHLKLSKRDRIGLFCVFGVGALYVVIYSYLSLASIEDLIHDHDGKCLCH</sequence>
<evidence type="ECO:0000313" key="9">
    <source>
        <dbReference type="Proteomes" id="UP001149163"/>
    </source>
</evidence>
<dbReference type="InterPro" id="IPR052337">
    <property type="entry name" value="SAT4-like"/>
</dbReference>
<feature type="transmembrane region" description="Helical" evidence="6">
    <location>
        <begin position="207"/>
        <end position="226"/>
    </location>
</feature>
<reference evidence="8" key="2">
    <citation type="journal article" date="2023" name="IMA Fungus">
        <title>Comparative genomic study of the Penicillium genus elucidates a diverse pangenome and 15 lateral gene transfer events.</title>
        <authorList>
            <person name="Petersen C."/>
            <person name="Sorensen T."/>
            <person name="Nielsen M.R."/>
            <person name="Sondergaard T.E."/>
            <person name="Sorensen J.L."/>
            <person name="Fitzpatrick D.A."/>
            <person name="Frisvad J.C."/>
            <person name="Nielsen K.L."/>
        </authorList>
    </citation>
    <scope>NUCLEOTIDE SEQUENCE</scope>
    <source>
        <strain evidence="8">IBT 26290</strain>
    </source>
</reference>
<keyword evidence="9" id="KW-1185">Reference proteome</keyword>
<dbReference type="GO" id="GO:0016020">
    <property type="term" value="C:membrane"/>
    <property type="evidence" value="ECO:0007669"/>
    <property type="project" value="UniProtKB-SubCell"/>
</dbReference>
<dbReference type="EMBL" id="JAPQKN010000001">
    <property type="protein sequence ID" value="KAJ5177103.1"/>
    <property type="molecule type" value="Genomic_DNA"/>
</dbReference>
<accession>A0A9W9II20</accession>
<feature type="transmembrane region" description="Helical" evidence="6">
    <location>
        <begin position="17"/>
        <end position="39"/>
    </location>
</feature>
<dbReference type="Pfam" id="PF20684">
    <property type="entry name" value="Fung_rhodopsin"/>
    <property type="match status" value="1"/>
</dbReference>
<feature type="transmembrane region" description="Helical" evidence="6">
    <location>
        <begin position="51"/>
        <end position="72"/>
    </location>
</feature>
<protein>
    <recommendedName>
        <fullName evidence="7">Rhodopsin domain-containing protein</fullName>
    </recommendedName>
</protein>
<evidence type="ECO:0000256" key="6">
    <source>
        <dbReference type="SAM" id="Phobius"/>
    </source>
</evidence>
<dbReference type="AlphaFoldDB" id="A0A9W9II20"/>
<dbReference type="GeneID" id="81424281"/>
<evidence type="ECO:0000313" key="8">
    <source>
        <dbReference type="EMBL" id="KAJ5177103.1"/>
    </source>
</evidence>
<evidence type="ECO:0000256" key="1">
    <source>
        <dbReference type="ARBA" id="ARBA00004141"/>
    </source>
</evidence>
<evidence type="ECO:0000256" key="5">
    <source>
        <dbReference type="ARBA" id="ARBA00038359"/>
    </source>
</evidence>
<feature type="domain" description="Rhodopsin" evidence="7">
    <location>
        <begin position="35"/>
        <end position="239"/>
    </location>
</feature>
<keyword evidence="4 6" id="KW-0472">Membrane</keyword>
<gene>
    <name evidence="8" type="ORF">N7482_002980</name>
</gene>
<feature type="transmembrane region" description="Helical" evidence="6">
    <location>
        <begin position="92"/>
        <end position="119"/>
    </location>
</feature>
<dbReference type="Proteomes" id="UP001149163">
    <property type="component" value="Unassembled WGS sequence"/>
</dbReference>
<name>A0A9W9II20_9EURO</name>
<evidence type="ECO:0000256" key="2">
    <source>
        <dbReference type="ARBA" id="ARBA00022692"/>
    </source>
</evidence>
<dbReference type="InterPro" id="IPR049326">
    <property type="entry name" value="Rhodopsin_dom_fungi"/>
</dbReference>
<feature type="transmembrane region" description="Helical" evidence="6">
    <location>
        <begin position="172"/>
        <end position="195"/>
    </location>
</feature>
<dbReference type="PANTHER" id="PTHR33048:SF55">
    <property type="entry name" value="INTEGRAL MEMBRANE PROTEIN"/>
    <property type="match status" value="1"/>
</dbReference>
<evidence type="ECO:0000256" key="3">
    <source>
        <dbReference type="ARBA" id="ARBA00022989"/>
    </source>
</evidence>
<dbReference type="RefSeq" id="XP_056548711.1">
    <property type="nucleotide sequence ID" value="XM_056685105.1"/>
</dbReference>
<evidence type="ECO:0000259" key="7">
    <source>
        <dbReference type="Pfam" id="PF20684"/>
    </source>
</evidence>
<keyword evidence="3 6" id="KW-1133">Transmembrane helix</keyword>